<evidence type="ECO:0000256" key="8">
    <source>
        <dbReference type="ARBA" id="ARBA00025164"/>
    </source>
</evidence>
<keyword evidence="7 13" id="KW-0460">Magnesium</keyword>
<dbReference type="PROSITE" id="PS51462">
    <property type="entry name" value="NUDIX"/>
    <property type="match status" value="1"/>
</dbReference>
<dbReference type="InterPro" id="IPR000086">
    <property type="entry name" value="NUDIX_hydrolase_dom"/>
</dbReference>
<dbReference type="GO" id="GO:0046872">
    <property type="term" value="F:metal ion binding"/>
    <property type="evidence" value="ECO:0007669"/>
    <property type="project" value="UniProtKB-KW"/>
</dbReference>
<dbReference type="GO" id="GO:0047631">
    <property type="term" value="F:ADP-ribose diphosphatase activity"/>
    <property type="evidence" value="ECO:0007669"/>
    <property type="project" value="UniProtKB-EC"/>
</dbReference>
<organism evidence="16 17">
    <name type="scientific">Entomomonas asaccharolytica</name>
    <dbReference type="NCBI Taxonomy" id="2785331"/>
    <lineage>
        <taxon>Bacteria</taxon>
        <taxon>Pseudomonadati</taxon>
        <taxon>Pseudomonadota</taxon>
        <taxon>Gammaproteobacteria</taxon>
        <taxon>Pseudomonadales</taxon>
        <taxon>Pseudomonadaceae</taxon>
        <taxon>Entomomonas</taxon>
    </lineage>
</organism>
<dbReference type="PANTHER" id="PTHR11839:SF5">
    <property type="entry name" value="ADP-RIBOSE PYROPHOSPHATASE"/>
    <property type="match status" value="1"/>
</dbReference>
<dbReference type="CDD" id="cd24155">
    <property type="entry name" value="NUDIX_ADPRase"/>
    <property type="match status" value="1"/>
</dbReference>
<evidence type="ECO:0000256" key="2">
    <source>
        <dbReference type="ARBA" id="ARBA00007482"/>
    </source>
</evidence>
<dbReference type="Gene3D" id="3.90.79.10">
    <property type="entry name" value="Nucleoside Triphosphate Pyrophosphohydrolase"/>
    <property type="match status" value="1"/>
</dbReference>
<sequence length="216" mass="24482">MTKPFDPIIDLKKTTALDSGAVEILKRENCFSGFYKLDRLKIRHKLFSGEEGPILSRELFVRPDAVCMLPYDPVLDKVIFVEQMRVGAVEKSANPWMLELVAGLIDKEGEDPENVAYREAIEEANLEIKELLPITRYYPSVGGSNEYIYLYLGICDSSKAGGVHGLKDEGEDIRTHVWDFKEAVKNLNKGLIQNAAGIIALQWLIINRSKVRKQWL</sequence>
<dbReference type="KEGG" id="eaz:JHT90_14585"/>
<reference evidence="16 17" key="1">
    <citation type="submission" date="2021-01" db="EMBL/GenBank/DDBJ databases">
        <title>Entomomonas sp. F2A isolated from a house cricket (Acheta domesticus).</title>
        <authorList>
            <person name="Spergser J."/>
            <person name="Busse H.-J."/>
        </authorList>
    </citation>
    <scope>NUCLEOTIDE SEQUENCE [LARGE SCALE GENOMIC DNA]</scope>
    <source>
        <strain evidence="16 17">F2A</strain>
    </source>
</reference>
<dbReference type="GO" id="GO:0019144">
    <property type="term" value="F:ADP-sugar diphosphatase activity"/>
    <property type="evidence" value="ECO:0007669"/>
    <property type="project" value="TreeGrafter"/>
</dbReference>
<evidence type="ECO:0000256" key="12">
    <source>
        <dbReference type="ARBA" id="ARBA00049546"/>
    </source>
</evidence>
<keyword evidence="6" id="KW-0378">Hydrolase</keyword>
<evidence type="ECO:0000259" key="15">
    <source>
        <dbReference type="PROSITE" id="PS51462"/>
    </source>
</evidence>
<comment type="similarity">
    <text evidence="2">Belongs to the Nudix hydrolase family. NudF subfamily.</text>
</comment>
<evidence type="ECO:0000256" key="9">
    <source>
        <dbReference type="ARBA" id="ARBA00030162"/>
    </source>
</evidence>
<keyword evidence="5 13" id="KW-0479">Metal-binding</keyword>
<dbReference type="InterPro" id="IPR015797">
    <property type="entry name" value="NUDIX_hydrolase-like_dom_sf"/>
</dbReference>
<gene>
    <name evidence="16" type="ORF">JHT90_14585</name>
</gene>
<comment type="function">
    <text evidence="8">Acts on ADP-mannose and ADP-glucose as well as ADP-ribose. Prevents glycogen biosynthesis. The reaction catalyzed by this enzyme is a limiting step of the gluconeogenic process.</text>
</comment>
<evidence type="ECO:0000256" key="13">
    <source>
        <dbReference type="PIRSR" id="PIRSR604385-2"/>
    </source>
</evidence>
<evidence type="ECO:0000256" key="6">
    <source>
        <dbReference type="ARBA" id="ARBA00022801"/>
    </source>
</evidence>
<feature type="domain" description="Nudix hydrolase" evidence="15">
    <location>
        <begin position="61"/>
        <end position="205"/>
    </location>
</feature>
<evidence type="ECO:0000256" key="7">
    <source>
        <dbReference type="ARBA" id="ARBA00022842"/>
    </source>
</evidence>
<protein>
    <recommendedName>
        <fullName evidence="4">ADP-ribose pyrophosphatase</fullName>
        <ecNumber evidence="3">3.6.1.13</ecNumber>
    </recommendedName>
    <alternativeName>
        <fullName evidence="9">ADP-ribose diphosphatase</fullName>
    </alternativeName>
    <alternativeName>
        <fullName evidence="11">ADP-ribose phosphohydrolase</fullName>
    </alternativeName>
    <alternativeName>
        <fullName evidence="10">Adenosine diphosphoribose pyrophosphatase</fullName>
    </alternativeName>
</protein>
<evidence type="ECO:0000313" key="17">
    <source>
        <dbReference type="Proteomes" id="UP000595278"/>
    </source>
</evidence>
<dbReference type="PANTHER" id="PTHR11839">
    <property type="entry name" value="UDP/ADP-SUGAR PYROPHOSPHATASE"/>
    <property type="match status" value="1"/>
</dbReference>
<evidence type="ECO:0000256" key="5">
    <source>
        <dbReference type="ARBA" id="ARBA00022723"/>
    </source>
</evidence>
<feature type="short sequence motif" description="Nudix box" evidence="14">
    <location>
        <begin position="103"/>
        <end position="126"/>
    </location>
</feature>
<proteinExistence type="inferred from homology"/>
<dbReference type="Proteomes" id="UP000595278">
    <property type="component" value="Chromosome"/>
</dbReference>
<evidence type="ECO:0000256" key="3">
    <source>
        <dbReference type="ARBA" id="ARBA00012453"/>
    </source>
</evidence>
<feature type="binding site" evidence="13">
    <location>
        <position position="119"/>
    </location>
    <ligand>
        <name>Mg(2+)</name>
        <dbReference type="ChEBI" id="CHEBI:18420"/>
        <label>1</label>
    </ligand>
</feature>
<dbReference type="GO" id="GO:0019693">
    <property type="term" value="P:ribose phosphate metabolic process"/>
    <property type="evidence" value="ECO:0007669"/>
    <property type="project" value="TreeGrafter"/>
</dbReference>
<evidence type="ECO:0000313" key="16">
    <source>
        <dbReference type="EMBL" id="QQP85576.1"/>
    </source>
</evidence>
<evidence type="ECO:0000256" key="4">
    <source>
        <dbReference type="ARBA" id="ARBA00013297"/>
    </source>
</evidence>
<feature type="binding site" evidence="13">
    <location>
        <position position="102"/>
    </location>
    <ligand>
        <name>Mg(2+)</name>
        <dbReference type="ChEBI" id="CHEBI:18420"/>
        <label>1</label>
    </ligand>
</feature>
<evidence type="ECO:0000256" key="11">
    <source>
        <dbReference type="ARBA" id="ARBA00033056"/>
    </source>
</evidence>
<evidence type="ECO:0000256" key="10">
    <source>
        <dbReference type="ARBA" id="ARBA00030308"/>
    </source>
</evidence>
<evidence type="ECO:0000256" key="14">
    <source>
        <dbReference type="PIRSR" id="PIRSR604385-3"/>
    </source>
</evidence>
<dbReference type="GO" id="GO:0006753">
    <property type="term" value="P:nucleoside phosphate metabolic process"/>
    <property type="evidence" value="ECO:0007669"/>
    <property type="project" value="TreeGrafter"/>
</dbReference>
<dbReference type="GO" id="GO:0005829">
    <property type="term" value="C:cytosol"/>
    <property type="evidence" value="ECO:0007669"/>
    <property type="project" value="TreeGrafter"/>
</dbReference>
<dbReference type="Pfam" id="PF00293">
    <property type="entry name" value="NUDIX"/>
    <property type="match status" value="1"/>
</dbReference>
<comment type="catalytic activity">
    <reaction evidence="12">
        <text>ADP-D-ribose + H2O = D-ribose 5-phosphate + AMP + 2 H(+)</text>
        <dbReference type="Rhea" id="RHEA:10412"/>
        <dbReference type="ChEBI" id="CHEBI:15377"/>
        <dbReference type="ChEBI" id="CHEBI:15378"/>
        <dbReference type="ChEBI" id="CHEBI:57967"/>
        <dbReference type="ChEBI" id="CHEBI:78346"/>
        <dbReference type="ChEBI" id="CHEBI:456215"/>
        <dbReference type="EC" id="3.6.1.13"/>
    </reaction>
</comment>
<dbReference type="EMBL" id="CP067393">
    <property type="protein sequence ID" value="QQP85576.1"/>
    <property type="molecule type" value="Genomic_DNA"/>
</dbReference>
<dbReference type="InterPro" id="IPR004385">
    <property type="entry name" value="NDP_pyrophosphatase"/>
</dbReference>
<dbReference type="RefSeq" id="WP_201092353.1">
    <property type="nucleotide sequence ID" value="NZ_CP067393.1"/>
</dbReference>
<name>A0A974NFB6_9GAMM</name>
<dbReference type="SUPFAM" id="SSF55811">
    <property type="entry name" value="Nudix"/>
    <property type="match status" value="1"/>
</dbReference>
<feature type="binding site" evidence="13">
    <location>
        <position position="171"/>
    </location>
    <ligand>
        <name>Mg(2+)</name>
        <dbReference type="ChEBI" id="CHEBI:18420"/>
        <label>1</label>
    </ligand>
</feature>
<comment type="cofactor">
    <cofactor evidence="1 13">
        <name>Mg(2+)</name>
        <dbReference type="ChEBI" id="CHEBI:18420"/>
    </cofactor>
</comment>
<accession>A0A974NFB6</accession>
<evidence type="ECO:0000256" key="1">
    <source>
        <dbReference type="ARBA" id="ARBA00001946"/>
    </source>
</evidence>
<dbReference type="EC" id="3.6.1.13" evidence="3"/>
<dbReference type="AlphaFoldDB" id="A0A974NFB6"/>
<feature type="binding site" evidence="13">
    <location>
        <position position="123"/>
    </location>
    <ligand>
        <name>Mg(2+)</name>
        <dbReference type="ChEBI" id="CHEBI:18420"/>
        <label>1</label>
    </ligand>
</feature>
<dbReference type="NCBIfam" id="TIGR00052">
    <property type="entry name" value="nudix-type nucleoside diphosphatase, YffH/AdpP family"/>
    <property type="match status" value="1"/>
</dbReference>
<keyword evidence="17" id="KW-1185">Reference proteome</keyword>